<sequence length="144" mass="16527">MNKNTMIPDKKIYNLKHPLNLPKGKFEMSEDIKSLLKESPKVTEAFILSSEIKICLKCSNDYTPSIKVRIYKNTISEKEPYTYEVSHYVKTPLQLGPYYSELINRETESAAVEKAIEDVVSYINGAIDAGHEPSNDWLIPNENW</sequence>
<proteinExistence type="predicted"/>
<comment type="caution">
    <text evidence="1">The sequence shown here is derived from an EMBL/GenBank/DDBJ whole genome shotgun (WGS) entry which is preliminary data.</text>
</comment>
<name>A0A1B7X074_APHFL</name>
<evidence type="ECO:0000313" key="2">
    <source>
        <dbReference type="Proteomes" id="UP000092093"/>
    </source>
</evidence>
<organism evidence="1 2">
    <name type="scientific">Aphanizomenon flos-aquae WA102</name>
    <dbReference type="NCBI Taxonomy" id="1710896"/>
    <lineage>
        <taxon>Bacteria</taxon>
        <taxon>Bacillati</taxon>
        <taxon>Cyanobacteriota</taxon>
        <taxon>Cyanophyceae</taxon>
        <taxon>Nostocales</taxon>
        <taxon>Aphanizomenonaceae</taxon>
        <taxon>Aphanizomenon</taxon>
    </lineage>
</organism>
<accession>A0A1B7X074</accession>
<dbReference type="EMBL" id="LJOW01000087">
    <property type="protein sequence ID" value="OBQ42754.1"/>
    <property type="molecule type" value="Genomic_DNA"/>
</dbReference>
<evidence type="ECO:0000313" key="1">
    <source>
        <dbReference type="EMBL" id="OBQ42754.1"/>
    </source>
</evidence>
<reference evidence="1 2" key="1">
    <citation type="submission" date="2015-09" db="EMBL/GenBank/DDBJ databases">
        <title>Aphanizomenon flos-aquae WA102.</title>
        <authorList>
            <person name="Driscoll C."/>
        </authorList>
    </citation>
    <scope>NUCLEOTIDE SEQUENCE [LARGE SCALE GENOMIC DNA]</scope>
    <source>
        <strain evidence="1">WA102</strain>
    </source>
</reference>
<dbReference type="Proteomes" id="UP000092093">
    <property type="component" value="Unassembled WGS sequence"/>
</dbReference>
<protein>
    <submittedName>
        <fullName evidence="1">Uncharacterized protein</fullName>
    </submittedName>
</protein>
<dbReference type="AlphaFoldDB" id="A0A1B7X074"/>
<gene>
    <name evidence="1" type="ORF">AN484_15975</name>
</gene>